<dbReference type="EMBL" id="WFLN01000005">
    <property type="protein sequence ID" value="KAB8032294.1"/>
    <property type="molecule type" value="Genomic_DNA"/>
</dbReference>
<dbReference type="Gene3D" id="2.40.50.870">
    <property type="entry name" value="Protein of unknown function (DUF3299)"/>
    <property type="match status" value="1"/>
</dbReference>
<reference evidence="1 2" key="1">
    <citation type="submission" date="2019-10" db="EMBL/GenBank/DDBJ databases">
        <title>New genus of Silvanigrellaceae.</title>
        <authorList>
            <person name="Pitt A."/>
            <person name="Hahn M.W."/>
        </authorList>
    </citation>
    <scope>NUCLEOTIDE SEQUENCE [LARGE SCALE GENOMIC DNA]</scope>
    <source>
        <strain evidence="1 2">33A1-SZDP</strain>
    </source>
</reference>
<name>A0A833JEC4_9BACT</name>
<evidence type="ECO:0000313" key="1">
    <source>
        <dbReference type="EMBL" id="KAB8032294.1"/>
    </source>
</evidence>
<organism evidence="1 2">
    <name type="scientific">Fluviispira multicolorata</name>
    <dbReference type="NCBI Taxonomy" id="2654512"/>
    <lineage>
        <taxon>Bacteria</taxon>
        <taxon>Pseudomonadati</taxon>
        <taxon>Bdellovibrionota</taxon>
        <taxon>Oligoflexia</taxon>
        <taxon>Silvanigrellales</taxon>
        <taxon>Silvanigrellaceae</taxon>
        <taxon>Fluviispira</taxon>
    </lineage>
</organism>
<accession>A0A833JEC4</accession>
<evidence type="ECO:0000313" key="2">
    <source>
        <dbReference type="Proteomes" id="UP000442694"/>
    </source>
</evidence>
<dbReference type="Pfam" id="PF11736">
    <property type="entry name" value="DUF3299"/>
    <property type="match status" value="1"/>
</dbReference>
<gene>
    <name evidence="1" type="ORF">GCL57_06145</name>
</gene>
<proteinExistence type="predicted"/>
<dbReference type="InterPro" id="IPR021727">
    <property type="entry name" value="DUF3299"/>
</dbReference>
<keyword evidence="2" id="KW-1185">Reference proteome</keyword>
<protein>
    <submittedName>
        <fullName evidence="1">DUF3299 domain-containing protein</fullName>
    </submittedName>
</protein>
<sequence length="123" mass="13701">MSTRVTEIDWNFLQQLDVSTGNIPKDLNALNGHTVKIPGFIIPLEDNQDFVDEFLFVPSPMACIHVPPPPPNQIVHVKMASGKKAKMSYGPVWLTGKFLIIENIGKKVKASFEILGSQIQPYI</sequence>
<comment type="caution">
    <text evidence="1">The sequence shown here is derived from an EMBL/GenBank/DDBJ whole genome shotgun (WGS) entry which is preliminary data.</text>
</comment>
<dbReference type="Proteomes" id="UP000442694">
    <property type="component" value="Unassembled WGS sequence"/>
</dbReference>
<dbReference type="AlphaFoldDB" id="A0A833JEC4"/>